<accession>A0A9P8ELX5</accession>
<proteinExistence type="predicted"/>
<dbReference type="EMBL" id="JAHFXF010000213">
    <property type="protein sequence ID" value="KAG9692863.1"/>
    <property type="molecule type" value="Genomic_DNA"/>
</dbReference>
<sequence length="223" mass="24417">MNAHRLSVFIEAIRFPPAINQHRYSVFRDEADPLIATASSSLEPPTNYLPFIAPTAPFDPYKEKYGDHPAGQYGAQKFKNRQTLSSAPFGFERPVTPNFADESSSASSDVLAAGAARQISYSPPRIPLFRPFKIPRKPLPPGAEPFPPVSYTPPGSPLRHNSLRDNASTKILSAVPQHGHAVLNTPPICSPSSKQRVDKKPWPNLHKPLPPSPPPARASKHGR</sequence>
<reference evidence="2" key="2">
    <citation type="submission" date="2021-08" db="EMBL/GenBank/DDBJ databases">
        <authorList>
            <person name="Gostincar C."/>
            <person name="Sun X."/>
            <person name="Song Z."/>
            <person name="Gunde-Cimerman N."/>
        </authorList>
    </citation>
    <scope>NUCLEOTIDE SEQUENCE</scope>
    <source>
        <strain evidence="2">EXF-9911</strain>
    </source>
</reference>
<feature type="region of interest" description="Disordered" evidence="1">
    <location>
        <begin position="177"/>
        <end position="223"/>
    </location>
</feature>
<comment type="caution">
    <text evidence="2">The sequence shown here is derived from an EMBL/GenBank/DDBJ whole genome shotgun (WGS) entry which is preliminary data.</text>
</comment>
<feature type="compositionally biased region" description="Pro residues" evidence="1">
    <location>
        <begin position="139"/>
        <end position="156"/>
    </location>
</feature>
<dbReference type="OrthoDB" id="3912050at2759"/>
<reference evidence="2" key="1">
    <citation type="journal article" date="2021" name="J Fungi (Basel)">
        <title>Virulence traits and population genomics of the black yeast Aureobasidium melanogenum.</title>
        <authorList>
            <person name="Cernosa A."/>
            <person name="Sun X."/>
            <person name="Gostincar C."/>
            <person name="Fang C."/>
            <person name="Gunde-Cimerman N."/>
            <person name="Song Z."/>
        </authorList>
    </citation>
    <scope>NUCLEOTIDE SEQUENCE</scope>
    <source>
        <strain evidence="2">EXF-9911</strain>
    </source>
</reference>
<evidence type="ECO:0000313" key="2">
    <source>
        <dbReference type="EMBL" id="KAG9692863.1"/>
    </source>
</evidence>
<evidence type="ECO:0000256" key="1">
    <source>
        <dbReference type="SAM" id="MobiDB-lite"/>
    </source>
</evidence>
<feature type="non-terminal residue" evidence="2">
    <location>
        <position position="223"/>
    </location>
</feature>
<name>A0A9P8ELX5_AURME</name>
<feature type="region of interest" description="Disordered" evidence="1">
    <location>
        <begin position="139"/>
        <end position="163"/>
    </location>
</feature>
<dbReference type="Proteomes" id="UP000779574">
    <property type="component" value="Unassembled WGS sequence"/>
</dbReference>
<gene>
    <name evidence="2" type="ORF">KCU76_g6372</name>
</gene>
<evidence type="ECO:0000313" key="3">
    <source>
        <dbReference type="Proteomes" id="UP000779574"/>
    </source>
</evidence>
<protein>
    <submittedName>
        <fullName evidence="2">Uncharacterized protein</fullName>
    </submittedName>
</protein>
<dbReference type="AlphaFoldDB" id="A0A9P8ELX5"/>
<organism evidence="2 3">
    <name type="scientific">Aureobasidium melanogenum</name>
    <name type="common">Aureobasidium pullulans var. melanogenum</name>
    <dbReference type="NCBI Taxonomy" id="46634"/>
    <lineage>
        <taxon>Eukaryota</taxon>
        <taxon>Fungi</taxon>
        <taxon>Dikarya</taxon>
        <taxon>Ascomycota</taxon>
        <taxon>Pezizomycotina</taxon>
        <taxon>Dothideomycetes</taxon>
        <taxon>Dothideomycetidae</taxon>
        <taxon>Dothideales</taxon>
        <taxon>Saccotheciaceae</taxon>
        <taxon>Aureobasidium</taxon>
    </lineage>
</organism>